<gene>
    <name evidence="1" type="ORF">ALC53_10770</name>
</gene>
<name>A0A195B2L1_9HYME</name>
<protein>
    <submittedName>
        <fullName evidence="1">Uncharacterized protein</fullName>
    </submittedName>
</protein>
<keyword evidence="2" id="KW-1185">Reference proteome</keyword>
<organism evidence="1 2">
    <name type="scientific">Atta colombica</name>
    <dbReference type="NCBI Taxonomy" id="520822"/>
    <lineage>
        <taxon>Eukaryota</taxon>
        <taxon>Metazoa</taxon>
        <taxon>Ecdysozoa</taxon>
        <taxon>Arthropoda</taxon>
        <taxon>Hexapoda</taxon>
        <taxon>Insecta</taxon>
        <taxon>Pterygota</taxon>
        <taxon>Neoptera</taxon>
        <taxon>Endopterygota</taxon>
        <taxon>Hymenoptera</taxon>
        <taxon>Apocrita</taxon>
        <taxon>Aculeata</taxon>
        <taxon>Formicoidea</taxon>
        <taxon>Formicidae</taxon>
        <taxon>Myrmicinae</taxon>
        <taxon>Atta</taxon>
    </lineage>
</organism>
<feature type="non-terminal residue" evidence="1">
    <location>
        <position position="1"/>
    </location>
</feature>
<dbReference type="EMBL" id="KQ976641">
    <property type="protein sequence ID" value="KYM78716.1"/>
    <property type="molecule type" value="Genomic_DNA"/>
</dbReference>
<evidence type="ECO:0000313" key="2">
    <source>
        <dbReference type="Proteomes" id="UP000078540"/>
    </source>
</evidence>
<sequence>TINHAINFINPESGVHHKNHYSNHEHYLAKFMFKKRYDFNDKIPQFFKLMSSIK</sequence>
<accession>A0A195B2L1</accession>
<dbReference type="AlphaFoldDB" id="A0A195B2L1"/>
<reference evidence="1 2" key="1">
    <citation type="submission" date="2015-09" db="EMBL/GenBank/DDBJ databases">
        <title>Atta colombica WGS genome.</title>
        <authorList>
            <person name="Nygaard S."/>
            <person name="Hu H."/>
            <person name="Boomsma J."/>
            <person name="Zhang G."/>
        </authorList>
    </citation>
    <scope>NUCLEOTIDE SEQUENCE [LARGE SCALE GENOMIC DNA]</scope>
    <source>
        <strain evidence="1">Treedump-2</strain>
        <tissue evidence="1">Whole body</tissue>
    </source>
</reference>
<dbReference type="Proteomes" id="UP000078540">
    <property type="component" value="Unassembled WGS sequence"/>
</dbReference>
<evidence type="ECO:0000313" key="1">
    <source>
        <dbReference type="EMBL" id="KYM78716.1"/>
    </source>
</evidence>
<proteinExistence type="predicted"/>